<dbReference type="InParanoid" id="A0A2P5IES0"/>
<dbReference type="OrthoDB" id="10633116at2759"/>
<feature type="region of interest" description="Disordered" evidence="1">
    <location>
        <begin position="1"/>
        <end position="82"/>
    </location>
</feature>
<reference evidence="2" key="1">
    <citation type="submission" date="2017-09" db="EMBL/GenBank/DDBJ databases">
        <title>Polyketide synthases of a Diaporthe helianthi virulent isolate.</title>
        <authorList>
            <person name="Baroncelli R."/>
        </authorList>
    </citation>
    <scope>NUCLEOTIDE SEQUENCE [LARGE SCALE GENOMIC DNA]</scope>
    <source>
        <strain evidence="2">7/96</strain>
    </source>
</reference>
<gene>
    <name evidence="2" type="ORF">DHEL01_v200616</name>
</gene>
<evidence type="ECO:0000313" key="3">
    <source>
        <dbReference type="Proteomes" id="UP000094444"/>
    </source>
</evidence>
<accession>A0A2P5IES0</accession>
<organism evidence="2 3">
    <name type="scientific">Diaporthe helianthi</name>
    <dbReference type="NCBI Taxonomy" id="158607"/>
    <lineage>
        <taxon>Eukaryota</taxon>
        <taxon>Fungi</taxon>
        <taxon>Dikarya</taxon>
        <taxon>Ascomycota</taxon>
        <taxon>Pezizomycotina</taxon>
        <taxon>Sordariomycetes</taxon>
        <taxon>Sordariomycetidae</taxon>
        <taxon>Diaporthales</taxon>
        <taxon>Diaporthaceae</taxon>
        <taxon>Diaporthe</taxon>
    </lineage>
</organism>
<dbReference type="AlphaFoldDB" id="A0A2P5IES0"/>
<dbReference type="EMBL" id="MAVT02000024">
    <property type="protein sequence ID" value="POS80988.1"/>
    <property type="molecule type" value="Genomic_DNA"/>
</dbReference>
<keyword evidence="3" id="KW-1185">Reference proteome</keyword>
<evidence type="ECO:0000313" key="2">
    <source>
        <dbReference type="EMBL" id="POS80988.1"/>
    </source>
</evidence>
<name>A0A2P5IES0_DIAHE</name>
<comment type="caution">
    <text evidence="2">The sequence shown here is derived from an EMBL/GenBank/DDBJ whole genome shotgun (WGS) entry which is preliminary data.</text>
</comment>
<evidence type="ECO:0000256" key="1">
    <source>
        <dbReference type="SAM" id="MobiDB-lite"/>
    </source>
</evidence>
<sequence>MTPAFEVSSTTTPATVGLEKGEAAHLVPQASSPGQDPRRAPGQPTSRHRGNETESSEAEPYGSQACPVSGESHQHHQHKPPGYRCMQADIAYRRELQALAAIGCRRDRQPVAGFERPARHGDSGQLNHSAPKALPTNVTIHEAWFRDQGIYVSSNKEDYRPPAAAIGD</sequence>
<proteinExistence type="predicted"/>
<protein>
    <submittedName>
        <fullName evidence="2">Uncharacterized protein</fullName>
    </submittedName>
</protein>
<dbReference type="Proteomes" id="UP000094444">
    <property type="component" value="Unassembled WGS sequence"/>
</dbReference>